<feature type="compositionally biased region" description="Acidic residues" evidence="1">
    <location>
        <begin position="272"/>
        <end position="298"/>
    </location>
</feature>
<reference evidence="3" key="1">
    <citation type="submission" date="2022-01" db="EMBL/GenBank/DDBJ databases">
        <title>Genome Sequence Resource for Two Populations of Ditylenchus destructor, the Migratory Endoparasitic Phytonematode.</title>
        <authorList>
            <person name="Zhang H."/>
            <person name="Lin R."/>
            <person name="Xie B."/>
        </authorList>
    </citation>
    <scope>NUCLEOTIDE SEQUENCE</scope>
    <source>
        <strain evidence="3">BazhouSP</strain>
    </source>
</reference>
<dbReference type="Proteomes" id="UP001201812">
    <property type="component" value="Unassembled WGS sequence"/>
</dbReference>
<feature type="domain" description="MADF" evidence="2">
    <location>
        <begin position="12"/>
        <end position="104"/>
    </location>
</feature>
<protein>
    <submittedName>
        <fullName evidence="3">Alcohol dehydrogenase transcription factor myb/SANT-like domain-containing protein</fullName>
    </submittedName>
</protein>
<dbReference type="SMART" id="SM00595">
    <property type="entry name" value="MADF"/>
    <property type="match status" value="1"/>
</dbReference>
<proteinExistence type="predicted"/>
<feature type="compositionally biased region" description="Basic residues" evidence="1">
    <location>
        <begin position="128"/>
        <end position="137"/>
    </location>
</feature>
<evidence type="ECO:0000313" key="4">
    <source>
        <dbReference type="Proteomes" id="UP001201812"/>
    </source>
</evidence>
<dbReference type="InterPro" id="IPR006578">
    <property type="entry name" value="MADF-dom"/>
</dbReference>
<feature type="region of interest" description="Disordered" evidence="1">
    <location>
        <begin position="268"/>
        <end position="299"/>
    </location>
</feature>
<sequence length="311" mass="35216">MTSTWNDLSKLLLIREYQLRPYLYEEGHNSRIERQRGISEVADVLSANGSNFTATQISAQLRYLKVTYKKHLLKMEQDRLDGKPVSLPSWKFFKHLKFLGDLDAFNEDMRSVSAPKSTSQPRPATPHVQRKVNRTRNKTPAANQTLATQIPSHAIIQSRAKSVHRPAVGRPVVNWAANQEAVTSLLNETKPYYLHGAAARRAVSCPKRPQIEPESAQHNQTTVKIEAVALWSNYDYTLENNGFGQGFGLTPQSQRMAQLRRCTVDLSPAAENEQDSTTEGDDDEANDVAVVDDSEEDPDFKHFGLFYYWLK</sequence>
<organism evidence="3 4">
    <name type="scientific">Ditylenchus destructor</name>
    <dbReference type="NCBI Taxonomy" id="166010"/>
    <lineage>
        <taxon>Eukaryota</taxon>
        <taxon>Metazoa</taxon>
        <taxon>Ecdysozoa</taxon>
        <taxon>Nematoda</taxon>
        <taxon>Chromadorea</taxon>
        <taxon>Rhabditida</taxon>
        <taxon>Tylenchina</taxon>
        <taxon>Tylenchomorpha</taxon>
        <taxon>Sphaerularioidea</taxon>
        <taxon>Anguinidae</taxon>
        <taxon>Anguininae</taxon>
        <taxon>Ditylenchus</taxon>
    </lineage>
</organism>
<feature type="region of interest" description="Disordered" evidence="1">
    <location>
        <begin position="111"/>
        <end position="146"/>
    </location>
</feature>
<evidence type="ECO:0000259" key="2">
    <source>
        <dbReference type="PROSITE" id="PS51029"/>
    </source>
</evidence>
<gene>
    <name evidence="3" type="ORF">DdX_21434</name>
</gene>
<keyword evidence="4" id="KW-1185">Reference proteome</keyword>
<evidence type="ECO:0000256" key="1">
    <source>
        <dbReference type="SAM" id="MobiDB-lite"/>
    </source>
</evidence>
<name>A0AAD4MEW3_9BILA</name>
<comment type="caution">
    <text evidence="3">The sequence shown here is derived from an EMBL/GenBank/DDBJ whole genome shotgun (WGS) entry which is preliminary data.</text>
</comment>
<dbReference type="EMBL" id="JAKKPZ010000823">
    <property type="protein sequence ID" value="KAI1692104.1"/>
    <property type="molecule type" value="Genomic_DNA"/>
</dbReference>
<dbReference type="PROSITE" id="PS51029">
    <property type="entry name" value="MADF"/>
    <property type="match status" value="1"/>
</dbReference>
<evidence type="ECO:0000313" key="3">
    <source>
        <dbReference type="EMBL" id="KAI1692104.1"/>
    </source>
</evidence>
<dbReference type="Pfam" id="PF10545">
    <property type="entry name" value="MADF_DNA_bdg"/>
    <property type="match status" value="1"/>
</dbReference>
<accession>A0AAD4MEW3</accession>
<dbReference type="AlphaFoldDB" id="A0AAD4MEW3"/>